<dbReference type="Proteomes" id="UP000016710">
    <property type="component" value="Segment"/>
</dbReference>
<gene>
    <name evidence="1" type="ORF">BANE2_84</name>
</gene>
<proteinExistence type="predicted"/>
<reference evidence="1 2" key="1">
    <citation type="submission" date="2013-06" db="EMBL/GenBank/DDBJ databases">
        <authorList>
            <person name="Gardner A.V."/>
            <person name="Merrill C.A."/>
            <person name="Sargent C.J."/>
            <person name="Fisher J.N."/>
            <person name="Lunt B.L."/>
            <person name="Merrill B.D."/>
            <person name="Burnett S.H."/>
            <person name="Grose J.H."/>
            <person name="Breakwell D.P."/>
        </authorList>
    </citation>
    <scope>NUCLEOTIDE SEQUENCE [LARGE SCALE GENOMIC DNA]</scope>
</reference>
<dbReference type="EMBL" id="KF279413">
    <property type="protein sequence ID" value="AGU92195.1"/>
    <property type="molecule type" value="Genomic_DNA"/>
</dbReference>
<organism evidence="1 2">
    <name type="scientific">Mycobacterium phage Bane2</name>
    <dbReference type="NCBI Taxonomy" id="1354509"/>
    <lineage>
        <taxon>Viruses</taxon>
        <taxon>Duplodnaviria</taxon>
        <taxon>Heunggongvirae</taxon>
        <taxon>Uroviricota</taxon>
        <taxon>Caudoviricetes</taxon>
        <taxon>Bclasvirinae</taxon>
        <taxon>Coopervirus</taxon>
        <taxon>Coopervirus bane1</taxon>
    </lineage>
</organism>
<accession>T2A8K5</accession>
<name>T2A8K5_9CAUD</name>
<sequence length="33" mass="3707">MGGGVLMLYASMTADEAYERDQADAREREQEGR</sequence>
<evidence type="ECO:0000313" key="2">
    <source>
        <dbReference type="Proteomes" id="UP000016710"/>
    </source>
</evidence>
<protein>
    <submittedName>
        <fullName evidence="1">Uncharacterized protein</fullName>
    </submittedName>
</protein>
<evidence type="ECO:0000313" key="1">
    <source>
        <dbReference type="EMBL" id="AGU92195.1"/>
    </source>
</evidence>